<gene>
    <name evidence="1" type="ORF">NIIDMKKI_44720</name>
</gene>
<reference evidence="1 2" key="1">
    <citation type="submission" date="2020-07" db="EMBL/GenBank/DDBJ databases">
        <title>Mycobacterium kansasii (former subtype) with zoonotic potential isolated from diseased indoor pet cat, Japan.</title>
        <authorList>
            <person name="Fukano H."/>
            <person name="Terazono T."/>
            <person name="Hoshino Y."/>
        </authorList>
    </citation>
    <scope>NUCLEOTIDE SEQUENCE [LARGE SCALE GENOMIC DNA]</scope>
    <source>
        <strain evidence="1 2">Kuro-I</strain>
    </source>
</reference>
<dbReference type="Gene3D" id="3.40.50.2000">
    <property type="entry name" value="Glycogen Phosphorylase B"/>
    <property type="match status" value="2"/>
</dbReference>
<dbReference type="SUPFAM" id="SSF53756">
    <property type="entry name" value="UDP-Glycosyltransferase/glycogen phosphorylase"/>
    <property type="match status" value="1"/>
</dbReference>
<sequence>MLDDDALRRRYVAAGADAVRRYDWSVVASQIMRVYETVAGSGVKVQVAS</sequence>
<dbReference type="EMBL" id="AP023343">
    <property type="protein sequence ID" value="BCI89266.1"/>
    <property type="molecule type" value="Genomic_DNA"/>
</dbReference>
<proteinExistence type="predicted"/>
<dbReference type="Proteomes" id="UP000516380">
    <property type="component" value="Chromosome"/>
</dbReference>
<accession>A0A7G1IDU1</accession>
<name>A0A7G1IDU1_MYCKA</name>
<evidence type="ECO:0000313" key="1">
    <source>
        <dbReference type="EMBL" id="BCI89266.1"/>
    </source>
</evidence>
<protein>
    <submittedName>
        <fullName evidence="1">Uncharacterized protein</fullName>
    </submittedName>
</protein>
<evidence type="ECO:0000313" key="2">
    <source>
        <dbReference type="Proteomes" id="UP000516380"/>
    </source>
</evidence>
<keyword evidence="2" id="KW-1185">Reference proteome</keyword>
<dbReference type="AlphaFoldDB" id="A0A7G1IDU1"/>
<organism evidence="1 2">
    <name type="scientific">Mycobacterium kansasii</name>
    <dbReference type="NCBI Taxonomy" id="1768"/>
    <lineage>
        <taxon>Bacteria</taxon>
        <taxon>Bacillati</taxon>
        <taxon>Actinomycetota</taxon>
        <taxon>Actinomycetes</taxon>
        <taxon>Mycobacteriales</taxon>
        <taxon>Mycobacteriaceae</taxon>
        <taxon>Mycobacterium</taxon>
    </lineage>
</organism>